<name>A0ABR4F9X7_9PEZI</name>
<protein>
    <recommendedName>
        <fullName evidence="5">Methyltransferase domain-containing protein</fullName>
    </recommendedName>
</protein>
<dbReference type="InterPro" id="IPR051654">
    <property type="entry name" value="Meroterpenoid_MTases"/>
</dbReference>
<accession>A0ABR4F9X7</accession>
<dbReference type="CDD" id="cd02440">
    <property type="entry name" value="AdoMet_MTases"/>
    <property type="match status" value="1"/>
</dbReference>
<dbReference type="SUPFAM" id="SSF53335">
    <property type="entry name" value="S-adenosyl-L-methionine-dependent methyltransferases"/>
    <property type="match status" value="1"/>
</dbReference>
<evidence type="ECO:0000256" key="4">
    <source>
        <dbReference type="ARBA" id="ARBA00038314"/>
    </source>
</evidence>
<keyword evidence="2" id="KW-0808">Transferase</keyword>
<dbReference type="EMBL" id="JBAWTH010000006">
    <property type="protein sequence ID" value="KAL2291503.1"/>
    <property type="molecule type" value="Genomic_DNA"/>
</dbReference>
<dbReference type="PANTHER" id="PTHR35897">
    <property type="entry name" value="METHYLTRANSFERASE AUSD"/>
    <property type="match status" value="1"/>
</dbReference>
<proteinExistence type="inferred from homology"/>
<gene>
    <name evidence="6" type="ORF">FJTKL_12889</name>
</gene>
<dbReference type="PANTHER" id="PTHR35897:SF1">
    <property type="entry name" value="METHYLTRANSFERASE AUSD"/>
    <property type="match status" value="1"/>
</dbReference>
<keyword evidence="7" id="KW-1185">Reference proteome</keyword>
<comment type="similarity">
    <text evidence="4">Belongs to the class I-like SAM-binding methyltransferase superfamily.</text>
</comment>
<evidence type="ECO:0000256" key="3">
    <source>
        <dbReference type="ARBA" id="ARBA00022691"/>
    </source>
</evidence>
<dbReference type="Gene3D" id="3.40.50.150">
    <property type="entry name" value="Vaccinia Virus protein VP39"/>
    <property type="match status" value="1"/>
</dbReference>
<sequence length="278" mass="30907">MAATNETSHPERNRGWYQEDLTEINQPMRDLLEHYSKVPSEEVVKHVNNIRERGFASNPYPCIGLYRFTILTLHTHPLYTTIVDRLRQPGAAYLDIGCCFGQDLRRLAHDGVPSENLTGVDIAGALVEHGYELFRDRDTLRARFIVADVFAGDSDPAWAELRARGADVVHCSAFFHLFTLAEQQAAAQQIARLVRPGGVIVGRQIGSLAPGDVAAIQEGSSSYRHDVATFAALWDRAGETTGTQWRVEGTMDMVGVNTASPVENENSRRLLFTVTRLE</sequence>
<keyword evidence="3" id="KW-0949">S-adenosyl-L-methionine</keyword>
<dbReference type="InterPro" id="IPR041698">
    <property type="entry name" value="Methyltransf_25"/>
</dbReference>
<evidence type="ECO:0000313" key="7">
    <source>
        <dbReference type="Proteomes" id="UP001600888"/>
    </source>
</evidence>
<organism evidence="6 7">
    <name type="scientific">Diaporthe vaccinii</name>
    <dbReference type="NCBI Taxonomy" id="105482"/>
    <lineage>
        <taxon>Eukaryota</taxon>
        <taxon>Fungi</taxon>
        <taxon>Dikarya</taxon>
        <taxon>Ascomycota</taxon>
        <taxon>Pezizomycotina</taxon>
        <taxon>Sordariomycetes</taxon>
        <taxon>Sordariomycetidae</taxon>
        <taxon>Diaporthales</taxon>
        <taxon>Diaporthaceae</taxon>
        <taxon>Diaporthe</taxon>
        <taxon>Diaporthe eres species complex</taxon>
    </lineage>
</organism>
<dbReference type="InterPro" id="IPR029063">
    <property type="entry name" value="SAM-dependent_MTases_sf"/>
</dbReference>
<comment type="caution">
    <text evidence="6">The sequence shown here is derived from an EMBL/GenBank/DDBJ whole genome shotgun (WGS) entry which is preliminary data.</text>
</comment>
<evidence type="ECO:0000256" key="1">
    <source>
        <dbReference type="ARBA" id="ARBA00005179"/>
    </source>
</evidence>
<feature type="domain" description="Methyltransferase" evidence="5">
    <location>
        <begin position="94"/>
        <end position="198"/>
    </location>
</feature>
<evidence type="ECO:0000256" key="2">
    <source>
        <dbReference type="ARBA" id="ARBA00022679"/>
    </source>
</evidence>
<comment type="pathway">
    <text evidence="1">Secondary metabolite biosynthesis.</text>
</comment>
<evidence type="ECO:0000259" key="5">
    <source>
        <dbReference type="Pfam" id="PF13649"/>
    </source>
</evidence>
<dbReference type="Pfam" id="PF13649">
    <property type="entry name" value="Methyltransf_25"/>
    <property type="match status" value="1"/>
</dbReference>
<evidence type="ECO:0000313" key="6">
    <source>
        <dbReference type="EMBL" id="KAL2291503.1"/>
    </source>
</evidence>
<dbReference type="Proteomes" id="UP001600888">
    <property type="component" value="Unassembled WGS sequence"/>
</dbReference>
<reference evidence="6 7" key="1">
    <citation type="submission" date="2024-03" db="EMBL/GenBank/DDBJ databases">
        <title>A high-quality draft genome sequence of Diaporthe vaccinii, a causative agent of upright dieback and viscid rot disease in cranberry plants.</title>
        <authorList>
            <person name="Sarrasin M."/>
            <person name="Lang B.F."/>
            <person name="Burger G."/>
        </authorList>
    </citation>
    <scope>NUCLEOTIDE SEQUENCE [LARGE SCALE GENOMIC DNA]</scope>
    <source>
        <strain evidence="6 7">IS7</strain>
    </source>
</reference>